<protein>
    <submittedName>
        <fullName evidence="2">CxC2 domain-containing protein</fullName>
    </submittedName>
</protein>
<dbReference type="InterPro" id="IPR040521">
    <property type="entry name" value="KDZ"/>
</dbReference>
<reference evidence="2" key="1">
    <citation type="submission" date="2020-05" db="EMBL/GenBank/DDBJ databases">
        <title>Mycena genomes resolve the evolution of fungal bioluminescence.</title>
        <authorList>
            <person name="Tsai I.J."/>
        </authorList>
    </citation>
    <scope>NUCLEOTIDE SEQUENCE</scope>
    <source>
        <strain evidence="2">171206Taipei</strain>
    </source>
</reference>
<dbReference type="OrthoDB" id="3257768at2759"/>
<dbReference type="RefSeq" id="XP_037225849.1">
    <property type="nucleotide sequence ID" value="XM_037357939.1"/>
</dbReference>
<sequence>MTNSSRHVYFDDNIDLEPQDEQITLSVDGRRGTLAGLNLSPRKRPRTHKVEEADPQLQGWMPFPEDDAEELDAIASTISSFDVILDEELTKRKRYNSDDPMLMWKRIAPVFLEELARHDGLGGRAHCKLCLAPITETDHRVVSKKSMLGVPSIRCKNGPDSSGPEVSLYHRKTSGEGVNGLGELHQLGHDGDVCPFPGARRAMVVIDMNGIYNVDVQYCDCNNTNGTDTVEQLPQLLVSGDGGPGLGYFVESTAYKEHLKNYVAEKDASSVLVNDNYTNQVQVSSCVAFAALLQKETRLTTGLRVSGVAGCVCSRHGLVRRRGLGDLQKGERYANVDWIVACTLWMEKLLSYGFAYDIICQWMQFSHRIQNVDIQFGLPVWHAGAHELQCRAQLALAYLLGIGKTDGEAMERVWASLNPASWATKEMGKAHD</sequence>
<dbReference type="GeneID" id="59340455"/>
<dbReference type="Pfam" id="PF18758">
    <property type="entry name" value="KDZ"/>
    <property type="match status" value="1"/>
</dbReference>
<evidence type="ECO:0000259" key="1">
    <source>
        <dbReference type="Pfam" id="PF18803"/>
    </source>
</evidence>
<organism evidence="2 3">
    <name type="scientific">Mycena indigotica</name>
    <dbReference type="NCBI Taxonomy" id="2126181"/>
    <lineage>
        <taxon>Eukaryota</taxon>
        <taxon>Fungi</taxon>
        <taxon>Dikarya</taxon>
        <taxon>Basidiomycota</taxon>
        <taxon>Agaricomycotina</taxon>
        <taxon>Agaricomycetes</taxon>
        <taxon>Agaricomycetidae</taxon>
        <taxon>Agaricales</taxon>
        <taxon>Marasmiineae</taxon>
        <taxon>Mycenaceae</taxon>
        <taxon>Mycena</taxon>
    </lineage>
</organism>
<keyword evidence="3" id="KW-1185">Reference proteome</keyword>
<evidence type="ECO:0000313" key="2">
    <source>
        <dbReference type="EMBL" id="KAF7315826.1"/>
    </source>
</evidence>
<dbReference type="EMBL" id="JACAZF010000001">
    <property type="protein sequence ID" value="KAF7315826.1"/>
    <property type="molecule type" value="Genomic_DNA"/>
</dbReference>
<accession>A0A8H6WGG5</accession>
<dbReference type="AlphaFoldDB" id="A0A8H6WGG5"/>
<dbReference type="InterPro" id="IPR041457">
    <property type="entry name" value="CxC2_KDZ-assoc"/>
</dbReference>
<evidence type="ECO:0000313" key="3">
    <source>
        <dbReference type="Proteomes" id="UP000636479"/>
    </source>
</evidence>
<dbReference type="Proteomes" id="UP000636479">
    <property type="component" value="Unassembled WGS sequence"/>
</dbReference>
<gene>
    <name evidence="2" type="ORF">MIND_00098800</name>
</gene>
<name>A0A8H6WGG5_9AGAR</name>
<proteinExistence type="predicted"/>
<feature type="domain" description="CxC2-like cysteine cluster KDZ transposase-associated" evidence="1">
    <location>
        <begin position="181"/>
        <end position="233"/>
    </location>
</feature>
<dbReference type="Pfam" id="PF18803">
    <property type="entry name" value="CxC2"/>
    <property type="match status" value="1"/>
</dbReference>
<comment type="caution">
    <text evidence="2">The sequence shown here is derived from an EMBL/GenBank/DDBJ whole genome shotgun (WGS) entry which is preliminary data.</text>
</comment>